<evidence type="ECO:0000313" key="1">
    <source>
        <dbReference type="EMBL" id="KAI0094259.1"/>
    </source>
</evidence>
<reference evidence="1" key="1">
    <citation type="journal article" date="2021" name="Environ. Microbiol.">
        <title>Gene family expansions and transcriptome signatures uncover fungal adaptations to wood decay.</title>
        <authorList>
            <person name="Hage H."/>
            <person name="Miyauchi S."/>
            <person name="Viragh M."/>
            <person name="Drula E."/>
            <person name="Min B."/>
            <person name="Chaduli D."/>
            <person name="Navarro D."/>
            <person name="Favel A."/>
            <person name="Norest M."/>
            <person name="Lesage-Meessen L."/>
            <person name="Balint B."/>
            <person name="Merenyi Z."/>
            <person name="de Eugenio L."/>
            <person name="Morin E."/>
            <person name="Martinez A.T."/>
            <person name="Baldrian P."/>
            <person name="Stursova M."/>
            <person name="Martinez M.J."/>
            <person name="Novotny C."/>
            <person name="Magnuson J.K."/>
            <person name="Spatafora J.W."/>
            <person name="Maurice S."/>
            <person name="Pangilinan J."/>
            <person name="Andreopoulos W."/>
            <person name="LaButti K."/>
            <person name="Hundley H."/>
            <person name="Na H."/>
            <person name="Kuo A."/>
            <person name="Barry K."/>
            <person name="Lipzen A."/>
            <person name="Henrissat B."/>
            <person name="Riley R."/>
            <person name="Ahrendt S."/>
            <person name="Nagy L.G."/>
            <person name="Grigoriev I.V."/>
            <person name="Martin F."/>
            <person name="Rosso M.N."/>
        </authorList>
    </citation>
    <scope>NUCLEOTIDE SEQUENCE</scope>
    <source>
        <strain evidence="1">CBS 384.51</strain>
    </source>
</reference>
<dbReference type="EMBL" id="MU274900">
    <property type="protein sequence ID" value="KAI0094259.1"/>
    <property type="molecule type" value="Genomic_DNA"/>
</dbReference>
<keyword evidence="2" id="KW-1185">Reference proteome</keyword>
<gene>
    <name evidence="1" type="ORF">BDY19DRAFT_879239</name>
</gene>
<evidence type="ECO:0000313" key="2">
    <source>
        <dbReference type="Proteomes" id="UP001055072"/>
    </source>
</evidence>
<organism evidence="1 2">
    <name type="scientific">Irpex rosettiformis</name>
    <dbReference type="NCBI Taxonomy" id="378272"/>
    <lineage>
        <taxon>Eukaryota</taxon>
        <taxon>Fungi</taxon>
        <taxon>Dikarya</taxon>
        <taxon>Basidiomycota</taxon>
        <taxon>Agaricomycotina</taxon>
        <taxon>Agaricomycetes</taxon>
        <taxon>Polyporales</taxon>
        <taxon>Irpicaceae</taxon>
        <taxon>Irpex</taxon>
    </lineage>
</organism>
<accession>A0ACB8UJ22</accession>
<proteinExistence type="predicted"/>
<name>A0ACB8UJ22_9APHY</name>
<sequence>MTSYWFDPSSPSPIKKTIPLPVPKEDEVLLKVLAAGICHSDVGLFDPDDVLHKYLATGTWICGHEGAGEIVSLGSSVNTTHPSLKVGTYAAVYGPNACFKPDCLACSHGNDNICDKASWYGLGSGGSWADYMVVRADSIVPVPGTPETIPPSVVAISTDAILTPYHALKHSCNIQPGQTVLMFGVGGLGLHAVSIAKSLLGARVVACDLKDTSLEQAKTLGADYISKPADLQAYLAENKIVVDFAVDFVGTQGTFEACYAAIRPAGTIHIAGLMGKELNALPTITMFKDLTLKTAFWGNKSELGEILEALAGEKLKVLVQERPMSEVPQLLRESAAGKIKNRIAVIPDALFAAKQ</sequence>
<comment type="caution">
    <text evidence="1">The sequence shown here is derived from an EMBL/GenBank/DDBJ whole genome shotgun (WGS) entry which is preliminary data.</text>
</comment>
<dbReference type="Proteomes" id="UP001055072">
    <property type="component" value="Unassembled WGS sequence"/>
</dbReference>
<protein>
    <submittedName>
        <fullName evidence="1">Alcohol dehydogenase</fullName>
    </submittedName>
</protein>